<evidence type="ECO:0000313" key="3">
    <source>
        <dbReference type="Proteomes" id="UP000224006"/>
    </source>
</evidence>
<feature type="region of interest" description="Disordered" evidence="1">
    <location>
        <begin position="166"/>
        <end position="188"/>
    </location>
</feature>
<gene>
    <name evidence="2" type="ORF">BESB_014920</name>
</gene>
<feature type="region of interest" description="Disordered" evidence="1">
    <location>
        <begin position="1"/>
        <end position="129"/>
    </location>
</feature>
<feature type="compositionally biased region" description="Basic residues" evidence="1">
    <location>
        <begin position="48"/>
        <end position="64"/>
    </location>
</feature>
<dbReference type="KEGG" id="bbes:BESB_014920"/>
<feature type="compositionally biased region" description="Basic and acidic residues" evidence="1">
    <location>
        <begin position="89"/>
        <end position="105"/>
    </location>
</feature>
<dbReference type="Proteomes" id="UP000224006">
    <property type="component" value="Chromosome IX"/>
</dbReference>
<dbReference type="VEuPathDB" id="ToxoDB:BESB_014920"/>
<sequence length="245" mass="28406">MVQLQGVAETKDPKSQATAPYRGRKRGDASAVGCKEKRTRRAREGRWSRARRSGNRRERQRKHKETVESRRRSKERTAGEGKKLKKRKESFYTERGEDARDKSCSELHLAGDLAARRGRVSRPRKNANETKTVALKAGFLLPKIAWRRSGKIPVLHELPTTRLEDRGDEDKVLPREKEAARARRRNEVERRCVTRLRQPRSENDWDDGCRQQLRSKTGQFARTRRHAGGGAYDIFTQKREESSSF</sequence>
<proteinExistence type="predicted"/>
<dbReference type="RefSeq" id="XP_029216888.1">
    <property type="nucleotide sequence ID" value="XM_029360221.1"/>
</dbReference>
<feature type="compositionally biased region" description="Basic residues" evidence="1">
    <location>
        <begin position="116"/>
        <end position="125"/>
    </location>
</feature>
<comment type="caution">
    <text evidence="2">The sequence shown here is derived from an EMBL/GenBank/DDBJ whole genome shotgun (WGS) entry which is preliminary data.</text>
</comment>
<keyword evidence="3" id="KW-1185">Reference proteome</keyword>
<organism evidence="2 3">
    <name type="scientific">Besnoitia besnoiti</name>
    <name type="common">Apicomplexan protozoan</name>
    <dbReference type="NCBI Taxonomy" id="94643"/>
    <lineage>
        <taxon>Eukaryota</taxon>
        <taxon>Sar</taxon>
        <taxon>Alveolata</taxon>
        <taxon>Apicomplexa</taxon>
        <taxon>Conoidasida</taxon>
        <taxon>Coccidia</taxon>
        <taxon>Eucoccidiorida</taxon>
        <taxon>Eimeriorina</taxon>
        <taxon>Sarcocystidae</taxon>
        <taxon>Besnoitia</taxon>
    </lineage>
</organism>
<feature type="region of interest" description="Disordered" evidence="1">
    <location>
        <begin position="216"/>
        <end position="245"/>
    </location>
</feature>
<feature type="compositionally biased region" description="Basic and acidic residues" evidence="1">
    <location>
        <begin position="65"/>
        <end position="82"/>
    </location>
</feature>
<evidence type="ECO:0000256" key="1">
    <source>
        <dbReference type="SAM" id="MobiDB-lite"/>
    </source>
</evidence>
<dbReference type="EMBL" id="NWUJ01000010">
    <property type="protein sequence ID" value="PFH32879.1"/>
    <property type="molecule type" value="Genomic_DNA"/>
</dbReference>
<name>A0A2A9M4K4_BESBE</name>
<dbReference type="GeneID" id="40306553"/>
<protein>
    <submittedName>
        <fullName evidence="2">Uncharacterized protein</fullName>
    </submittedName>
</protein>
<dbReference type="AlphaFoldDB" id="A0A2A9M4K4"/>
<reference evidence="2 3" key="1">
    <citation type="submission" date="2017-09" db="EMBL/GenBank/DDBJ databases">
        <title>Genome sequencing of Besnoitia besnoiti strain Bb-Ger1.</title>
        <authorList>
            <person name="Schares G."/>
            <person name="Venepally P."/>
            <person name="Lorenzi H.A."/>
        </authorList>
    </citation>
    <scope>NUCLEOTIDE SEQUENCE [LARGE SCALE GENOMIC DNA]</scope>
    <source>
        <strain evidence="2 3">Bb-Ger1</strain>
    </source>
</reference>
<accession>A0A2A9M4K4</accession>
<feature type="compositionally biased region" description="Basic and acidic residues" evidence="1">
    <location>
        <begin position="236"/>
        <end position="245"/>
    </location>
</feature>
<evidence type="ECO:0000313" key="2">
    <source>
        <dbReference type="EMBL" id="PFH32879.1"/>
    </source>
</evidence>